<evidence type="ECO:0000313" key="7">
    <source>
        <dbReference type="RefSeq" id="XP_032832399.1"/>
    </source>
</evidence>
<dbReference type="Pfam" id="PF00561">
    <property type="entry name" value="Abhydrolase_1"/>
    <property type="match status" value="1"/>
</dbReference>
<dbReference type="RefSeq" id="XP_032832399.1">
    <property type="nucleotide sequence ID" value="XM_032976508.1"/>
</dbReference>
<evidence type="ECO:0000259" key="4">
    <source>
        <dbReference type="Pfam" id="PF00561"/>
    </source>
</evidence>
<gene>
    <name evidence="7" type="primary">ABHD16A</name>
</gene>
<organism evidence="6 7">
    <name type="scientific">Petromyzon marinus</name>
    <name type="common">Sea lamprey</name>
    <dbReference type="NCBI Taxonomy" id="7757"/>
    <lineage>
        <taxon>Eukaryota</taxon>
        <taxon>Metazoa</taxon>
        <taxon>Chordata</taxon>
        <taxon>Craniata</taxon>
        <taxon>Vertebrata</taxon>
        <taxon>Cyclostomata</taxon>
        <taxon>Hyperoartia</taxon>
        <taxon>Petromyzontiformes</taxon>
        <taxon>Petromyzontidae</taxon>
        <taxon>Petromyzon</taxon>
    </lineage>
</organism>
<keyword evidence="6" id="KW-1185">Reference proteome</keyword>
<proteinExistence type="inferred from homology"/>
<dbReference type="GO" id="GO:0006660">
    <property type="term" value="P:phosphatidylserine catabolic process"/>
    <property type="evidence" value="ECO:0007669"/>
    <property type="project" value="TreeGrafter"/>
</dbReference>
<dbReference type="GO" id="GO:0012505">
    <property type="term" value="C:endomembrane system"/>
    <property type="evidence" value="ECO:0007669"/>
    <property type="project" value="TreeGrafter"/>
</dbReference>
<feature type="domain" description="Phosphatidylserine Lipase ABHD16 N-terminal" evidence="5">
    <location>
        <begin position="5"/>
        <end position="133"/>
    </location>
</feature>
<comment type="similarity">
    <text evidence="1">Belongs to the AB hydrolase superfamily. ABHD16 family.</text>
</comment>
<evidence type="ECO:0000256" key="2">
    <source>
        <dbReference type="ARBA" id="ARBA00022801"/>
    </source>
</evidence>
<keyword evidence="3" id="KW-0443">Lipid metabolism</keyword>
<dbReference type="GO" id="GO:0004620">
    <property type="term" value="F:phospholipase activity"/>
    <property type="evidence" value="ECO:0007669"/>
    <property type="project" value="TreeGrafter"/>
</dbReference>
<evidence type="ECO:0000259" key="5">
    <source>
        <dbReference type="Pfam" id="PF22990"/>
    </source>
</evidence>
<dbReference type="AlphaFoldDB" id="A0AAJ7XF40"/>
<dbReference type="PANTHER" id="PTHR12277">
    <property type="entry name" value="ALPHA/BETA HYDROLASE DOMAIN-CONTAINING PROTEIN"/>
    <property type="match status" value="1"/>
</dbReference>
<sequence>MAAALLLRCVLGPRLYRLHCRGEGSGHDYQPSALERRSDAVLQWASWAWSFTFYSSPLLMGFMYRRGLLHWDRTASFTQILGSVILLLLGVTCLRGLGRWQNPEYLQFITVLEQTKQRNAFDNKKLLARYDFEFSAWPVDFSWNEGSEKGATRGPGAPLLSSADAPRPRGGLAWIRKLPCQMISYMLAHTLGRRLVFPGSVSLLQKMVAPQLLQGRAKLIEEHQGQRACLLAQDGNRIDTVFIDRRRQGSNHARTLVVCSEGNAGFYELGVMATPLEAGYSVLGWNHPGFAGSTGVPFPQAEANAMDVVMQYATERLGFQPTQIVLYAWSIGGFPATWAAMSYPEVSGLVLDASFDDIVPLATKVMPNSWGSLVVRTVRDYLNLNNADQLCRYPGPVILIRRTRDEIISTIPEDPSTNRGNELLRQLLKHRYPNLVTKQSMESLRQWLAVGDPVNEVTVYSAHRVDEEWCTSLLKSYAHDHPAGYPWSIGEELSERQKTQLVMYLARKYMKNVEMTHCSPLPASEFTLPWVP</sequence>
<evidence type="ECO:0000256" key="1">
    <source>
        <dbReference type="ARBA" id="ARBA00009709"/>
    </source>
</evidence>
<evidence type="ECO:0000256" key="3">
    <source>
        <dbReference type="ARBA" id="ARBA00023098"/>
    </source>
</evidence>
<dbReference type="Gene3D" id="3.40.50.1820">
    <property type="entry name" value="alpha/beta hydrolase"/>
    <property type="match status" value="1"/>
</dbReference>
<accession>A0AAJ7XF40</accession>
<dbReference type="KEGG" id="pmrn:116955432"/>
<feature type="domain" description="AB hydrolase-1" evidence="4">
    <location>
        <begin position="257"/>
        <end position="369"/>
    </location>
</feature>
<dbReference type="Proteomes" id="UP001318040">
    <property type="component" value="Chromosome 59"/>
</dbReference>
<dbReference type="PANTHER" id="PTHR12277:SF72">
    <property type="entry name" value="BAT5L PROTEIN"/>
    <property type="match status" value="1"/>
</dbReference>
<evidence type="ECO:0000313" key="6">
    <source>
        <dbReference type="Proteomes" id="UP001318040"/>
    </source>
</evidence>
<dbReference type="InterPro" id="IPR054518">
    <property type="entry name" value="ABHD16_N"/>
</dbReference>
<name>A0AAJ7XF40_PETMA</name>
<dbReference type="GO" id="GO:0052651">
    <property type="term" value="P:monoacylglycerol catabolic process"/>
    <property type="evidence" value="ECO:0007669"/>
    <property type="project" value="TreeGrafter"/>
</dbReference>
<dbReference type="GO" id="GO:0047372">
    <property type="term" value="F:monoacylglycerol lipase activity"/>
    <property type="evidence" value="ECO:0007669"/>
    <property type="project" value="TreeGrafter"/>
</dbReference>
<dbReference type="Pfam" id="PF22990">
    <property type="entry name" value="ABHD16_N"/>
    <property type="match status" value="1"/>
</dbReference>
<dbReference type="FunFam" id="3.40.50.1820:FF:000074">
    <property type="entry name" value="Abhydrolase domain containing 16A"/>
    <property type="match status" value="1"/>
</dbReference>
<reference evidence="7" key="1">
    <citation type="submission" date="2025-08" db="UniProtKB">
        <authorList>
            <consortium name="RefSeq"/>
        </authorList>
    </citation>
    <scope>IDENTIFICATION</scope>
    <source>
        <tissue evidence="7">Sperm</tissue>
    </source>
</reference>
<protein>
    <submittedName>
        <fullName evidence="7">Phosphatidylserine lipase ABHD16A</fullName>
    </submittedName>
</protein>
<dbReference type="SUPFAM" id="SSF53474">
    <property type="entry name" value="alpha/beta-Hydrolases"/>
    <property type="match status" value="1"/>
</dbReference>
<keyword evidence="2" id="KW-0378">Hydrolase</keyword>
<dbReference type="InterPro" id="IPR000073">
    <property type="entry name" value="AB_hydrolase_1"/>
</dbReference>
<dbReference type="InterPro" id="IPR029058">
    <property type="entry name" value="AB_hydrolase_fold"/>
</dbReference>